<organism evidence="1 2">
    <name type="scientific">SAR324 cluster bacterium</name>
    <dbReference type="NCBI Taxonomy" id="2024889"/>
    <lineage>
        <taxon>Bacteria</taxon>
        <taxon>Deltaproteobacteria</taxon>
        <taxon>SAR324 cluster</taxon>
    </lineage>
</organism>
<evidence type="ECO:0000313" key="2">
    <source>
        <dbReference type="Proteomes" id="UP000524246"/>
    </source>
</evidence>
<proteinExistence type="predicted"/>
<reference evidence="1 2" key="1">
    <citation type="journal article" date="2020" name="Biotechnol. Biofuels">
        <title>New insights from the biogas microbiome by comprehensive genome-resolved metagenomics of nearly 1600 species originating from multiple anaerobic digesters.</title>
        <authorList>
            <person name="Campanaro S."/>
            <person name="Treu L."/>
            <person name="Rodriguez-R L.M."/>
            <person name="Kovalovszki A."/>
            <person name="Ziels R.M."/>
            <person name="Maus I."/>
            <person name="Zhu X."/>
            <person name="Kougias P.G."/>
            <person name="Basile A."/>
            <person name="Luo G."/>
            <person name="Schluter A."/>
            <person name="Konstantinidis K.T."/>
            <person name="Angelidaki I."/>
        </authorList>
    </citation>
    <scope>NUCLEOTIDE SEQUENCE [LARGE SCALE GENOMIC DNA]</scope>
    <source>
        <strain evidence="1">AS27yjCOA_65</strain>
    </source>
</reference>
<dbReference type="Proteomes" id="UP000524246">
    <property type="component" value="Unassembled WGS sequence"/>
</dbReference>
<sequence>MKTQDFINKWRYAINYLNRPAVGIHVGWDIIPQDSRVEVMTGKEAWEKIYSFTPPWFQTPQTFQQLVDAKNQDFMQIVGEETGNGKIEYYRKNGLQEPHFCAFSNQDGSFTLLGDGNHRFLDCLYLIHEENRNFDNDLQNTTLDIIYLENLPEVLKTNNIWKN</sequence>
<dbReference type="AlphaFoldDB" id="A0A7X9IMM6"/>
<protein>
    <submittedName>
        <fullName evidence="1">Uncharacterized protein</fullName>
    </submittedName>
</protein>
<gene>
    <name evidence="1" type="ORF">GYA55_13710</name>
</gene>
<name>A0A7X9IMM6_9DELT</name>
<dbReference type="EMBL" id="JAAZON010000627">
    <property type="protein sequence ID" value="NMC64215.1"/>
    <property type="molecule type" value="Genomic_DNA"/>
</dbReference>
<comment type="caution">
    <text evidence="1">The sequence shown here is derived from an EMBL/GenBank/DDBJ whole genome shotgun (WGS) entry which is preliminary data.</text>
</comment>
<accession>A0A7X9IMM6</accession>
<evidence type="ECO:0000313" key="1">
    <source>
        <dbReference type="EMBL" id="NMC64215.1"/>
    </source>
</evidence>